<name>A0A9Q0P8S0_SALVM</name>
<dbReference type="GO" id="GO:0030968">
    <property type="term" value="P:endoplasmic reticulum unfolded protein response"/>
    <property type="evidence" value="ECO:0007669"/>
    <property type="project" value="TreeGrafter"/>
</dbReference>
<keyword evidence="1" id="KW-0547">Nucleotide-binding</keyword>
<reference evidence="5" key="2">
    <citation type="journal article" date="2023" name="Int. J. Mol. Sci.">
        <title>De Novo Assembly and Annotation of 11 Diverse Shrub Willow (Salix) Genomes Reveals Novel Gene Organization in Sex-Linked Regions.</title>
        <authorList>
            <person name="Hyden B."/>
            <person name="Feng K."/>
            <person name="Yates T.B."/>
            <person name="Jawdy S."/>
            <person name="Cereghino C."/>
            <person name="Smart L.B."/>
            <person name="Muchero W."/>
        </authorList>
    </citation>
    <scope>NUCLEOTIDE SEQUENCE [LARGE SCALE GENOMIC DNA]</scope>
    <source>
        <tissue evidence="5">Shoot tip</tissue>
    </source>
</reference>
<keyword evidence="3" id="KW-0143">Chaperone</keyword>
<dbReference type="InterPro" id="IPR013126">
    <property type="entry name" value="Hsp_70_fam"/>
</dbReference>
<keyword evidence="4" id="KW-0472">Membrane</keyword>
<keyword evidence="4" id="KW-1133">Transmembrane helix</keyword>
<evidence type="ECO:0000256" key="4">
    <source>
        <dbReference type="SAM" id="Phobius"/>
    </source>
</evidence>
<dbReference type="Proteomes" id="UP001151529">
    <property type="component" value="Chromosome 17"/>
</dbReference>
<reference evidence="5" key="1">
    <citation type="submission" date="2022-11" db="EMBL/GenBank/DDBJ databases">
        <authorList>
            <person name="Hyden B.L."/>
            <person name="Feng K."/>
            <person name="Yates T."/>
            <person name="Jawdy S."/>
            <person name="Smart L.B."/>
            <person name="Muchero W."/>
        </authorList>
    </citation>
    <scope>NUCLEOTIDE SEQUENCE</scope>
    <source>
        <tissue evidence="5">Shoot tip</tissue>
    </source>
</reference>
<sequence length="101" mass="11686">MEARLVEYFANEFNKQVGNGVGVRKFPKAMGKLKKQVKRTKEILSVAPISVESLYDDRDFSSVDSTQFINFFLFMPVFLQIKPFSCIWIMKSLYVLLPNNP</sequence>
<dbReference type="AlphaFoldDB" id="A0A9Q0P8S0"/>
<dbReference type="Gene3D" id="3.90.640.10">
    <property type="entry name" value="Actin, Chain A, domain 4"/>
    <property type="match status" value="1"/>
</dbReference>
<dbReference type="PANTHER" id="PTHR45639:SF3">
    <property type="entry name" value="HYPOXIA UP-REGULATED PROTEIN 1"/>
    <property type="match status" value="1"/>
</dbReference>
<gene>
    <name evidence="5" type="ORF">OIU85_007451</name>
</gene>
<evidence type="ECO:0000313" key="5">
    <source>
        <dbReference type="EMBL" id="KAJ6683756.1"/>
    </source>
</evidence>
<keyword evidence="4" id="KW-0812">Transmembrane</keyword>
<dbReference type="GO" id="GO:0005524">
    <property type="term" value="F:ATP binding"/>
    <property type="evidence" value="ECO:0007669"/>
    <property type="project" value="UniProtKB-KW"/>
</dbReference>
<dbReference type="GO" id="GO:0140662">
    <property type="term" value="F:ATP-dependent protein folding chaperone"/>
    <property type="evidence" value="ECO:0007669"/>
    <property type="project" value="InterPro"/>
</dbReference>
<feature type="transmembrane region" description="Helical" evidence="4">
    <location>
        <begin position="68"/>
        <end position="90"/>
    </location>
</feature>
<dbReference type="GO" id="GO:0034663">
    <property type="term" value="C:endoplasmic reticulum chaperone complex"/>
    <property type="evidence" value="ECO:0007669"/>
    <property type="project" value="TreeGrafter"/>
</dbReference>
<evidence type="ECO:0000313" key="6">
    <source>
        <dbReference type="Proteomes" id="UP001151529"/>
    </source>
</evidence>
<proteinExistence type="predicted"/>
<comment type="caution">
    <text evidence="5">The sequence shown here is derived from an EMBL/GenBank/DDBJ whole genome shotgun (WGS) entry which is preliminary data.</text>
</comment>
<dbReference type="PANTHER" id="PTHR45639">
    <property type="entry name" value="HSC70CB, ISOFORM G-RELATED"/>
    <property type="match status" value="1"/>
</dbReference>
<evidence type="ECO:0000256" key="3">
    <source>
        <dbReference type="ARBA" id="ARBA00023186"/>
    </source>
</evidence>
<dbReference type="EMBL" id="JAPFFL010000013">
    <property type="protein sequence ID" value="KAJ6683756.1"/>
    <property type="molecule type" value="Genomic_DNA"/>
</dbReference>
<organism evidence="5 6">
    <name type="scientific">Salix viminalis</name>
    <name type="common">Common osier</name>
    <name type="synonym">Basket willow</name>
    <dbReference type="NCBI Taxonomy" id="40686"/>
    <lineage>
        <taxon>Eukaryota</taxon>
        <taxon>Viridiplantae</taxon>
        <taxon>Streptophyta</taxon>
        <taxon>Embryophyta</taxon>
        <taxon>Tracheophyta</taxon>
        <taxon>Spermatophyta</taxon>
        <taxon>Magnoliopsida</taxon>
        <taxon>eudicotyledons</taxon>
        <taxon>Gunneridae</taxon>
        <taxon>Pentapetalae</taxon>
        <taxon>rosids</taxon>
        <taxon>fabids</taxon>
        <taxon>Malpighiales</taxon>
        <taxon>Salicaceae</taxon>
        <taxon>Saliceae</taxon>
        <taxon>Salix</taxon>
    </lineage>
</organism>
<accession>A0A9Q0P8S0</accession>
<protein>
    <submittedName>
        <fullName evidence="5">Uncharacterized protein</fullName>
    </submittedName>
</protein>
<keyword evidence="2" id="KW-0067">ATP-binding</keyword>
<dbReference type="OrthoDB" id="10262720at2759"/>
<evidence type="ECO:0000256" key="1">
    <source>
        <dbReference type="ARBA" id="ARBA00022741"/>
    </source>
</evidence>
<keyword evidence="6" id="KW-1185">Reference proteome</keyword>
<evidence type="ECO:0000256" key="2">
    <source>
        <dbReference type="ARBA" id="ARBA00022840"/>
    </source>
</evidence>